<dbReference type="OrthoDB" id="17449at10239"/>
<gene>
    <name evidence="1" type="primary">A432R</name>
</gene>
<organism evidence="1 2">
    <name type="scientific">Paramecium bursaria Chlorella virus 1</name>
    <name type="common">PBCV-1</name>
    <dbReference type="NCBI Taxonomy" id="10506"/>
    <lineage>
        <taxon>Viruses</taxon>
        <taxon>Varidnaviria</taxon>
        <taxon>Bamfordvirae</taxon>
        <taxon>Nucleocytoviricota</taxon>
        <taxon>Megaviricetes</taxon>
        <taxon>Algavirales</taxon>
        <taxon>Phycodnaviridae</taxon>
        <taxon>Chlorovirus</taxon>
        <taxon>Chlorovirus vanettense</taxon>
    </lineage>
</organism>
<reference evidence="1 2" key="8">
    <citation type="journal article" date="2010" name="J. Virol.">
        <title>Microarray analysis of Paramecium bursaria chlorella virus 1 transcription.</title>
        <authorList>
            <person name="Yanai-Balser G.M."/>
            <person name="Duncan G.A."/>
            <person name="Eudy J.D."/>
            <person name="Wang D."/>
            <person name="Li X."/>
            <person name="Agarkova I.V."/>
            <person name="Dunigan D.D."/>
            <person name="Van Etten J.L."/>
        </authorList>
    </citation>
    <scope>NUCLEOTIDE SEQUENCE [LARGE SCALE GENOMIC DNA]</scope>
</reference>
<proteinExistence type="predicted"/>
<sequence length="157" mass="17358">MEGSFLKTLSNVVNGAKAIEEFTGTIVGSAIEDVLLCVARDYGLNYTKLLEQYKDDILDKHALLGSGKAKCKGLTSTNKPCGRRAVCKGYCRGHADQCSKNETNDRKAIAYAVKKKDTDPLCAKGIAEVTQINAQKTKRTTEKRLRTQSKKRIRILF</sequence>
<reference evidence="1 2" key="4">
    <citation type="journal article" date="1996" name="Virology">
        <title>Analysis of 76 kb of the chlorella virus PBCV-1 330-kb genome: map positions 182 to 258.</title>
        <authorList>
            <person name="Kutish G.F."/>
            <person name="Li Y."/>
            <person name="Lu Z."/>
            <person name="Furuta M."/>
            <person name="Rock D.L."/>
            <person name="Van Etten J.L."/>
        </authorList>
    </citation>
    <scope>NUCLEOTIDE SEQUENCE [LARGE SCALE GENOMIC DNA]</scope>
</reference>
<reference evidence="1 2" key="5">
    <citation type="journal article" date="1997" name="Virology">
        <title>Analysis of 74 kb of DNA located at the right end of the 330-kb chlorella virus PBCV-1 genome.</title>
        <authorList>
            <person name="Li Y."/>
            <person name="Lu Z."/>
            <person name="Sun L."/>
            <person name="Ropp S."/>
            <person name="Kutish G.F."/>
            <person name="Rock D.L."/>
            <person name="Van Etten J.L."/>
        </authorList>
    </citation>
    <scope>NUCLEOTIDE SEQUENCE [LARGE SCALE GENOMIC DNA]</scope>
</reference>
<dbReference type="Proteomes" id="UP000000862">
    <property type="component" value="Segment"/>
</dbReference>
<dbReference type="GeneID" id="918048"/>
<keyword evidence="2" id="KW-1185">Reference proteome</keyword>
<reference evidence="1 2" key="1">
    <citation type="journal article" date="1995" name="Virology">
        <title>Analysis of 45 kb of DNA located at the left end of the chlorella virus PBCV-1 genome.</title>
        <authorList>
            <person name="Lu Z."/>
            <person name="Li Y."/>
            <person name="Zhang Y."/>
            <person name="Kutish G.F."/>
            <person name="Rock D.L."/>
            <person name="Van Etten J.L."/>
        </authorList>
    </citation>
    <scope>NUCLEOTIDE SEQUENCE [LARGE SCALE GENOMIC DNA]</scope>
</reference>
<organismHost>
    <name type="scientific">Chlorella</name>
    <dbReference type="NCBI Taxonomy" id="3071"/>
</organismHost>
<name>Q98483_PBCV1</name>
<reference evidence="1 2" key="7">
    <citation type="journal article" date="2000" name="Virology">
        <title>Characterization of a beta-1,3-glucanase encoded by chlorella virus PBCV-1.</title>
        <authorList>
            <person name="Sun L."/>
            <person name="Gurnon J.R."/>
            <person name="Adams B.J."/>
            <person name="Graves M.V."/>
            <person name="Van Etten J.L."/>
        </authorList>
    </citation>
    <scope>NUCLEOTIDE SEQUENCE [LARGE SCALE GENOMIC DNA]</scope>
</reference>
<reference evidence="1 2" key="6">
    <citation type="journal article" date="1999" name="Virology">
        <title>Chlorella virus PBCV-1 encodes a functional homospermidine synthase.</title>
        <authorList>
            <person name="Kaiser A."/>
            <person name="Vollmert M."/>
            <person name="Tholl D."/>
            <person name="Graves M.V."/>
            <person name="Gurnon J.R."/>
            <person name="Xing W."/>
            <person name="Lisec A.D."/>
            <person name="Nickerson K.W."/>
            <person name="Van Etten J.L."/>
        </authorList>
    </citation>
    <scope>NUCLEOTIDE SEQUENCE [LARGE SCALE GENOMIC DNA]</scope>
</reference>
<evidence type="ECO:0000313" key="1">
    <source>
        <dbReference type="EMBL" id="AAC96800.2"/>
    </source>
</evidence>
<evidence type="ECO:0000313" key="2">
    <source>
        <dbReference type="Proteomes" id="UP000000862"/>
    </source>
</evidence>
<dbReference type="KEGG" id="vg:918048"/>
<dbReference type="RefSeq" id="NP_048789.2">
    <property type="nucleotide sequence ID" value="NC_000852.5"/>
</dbReference>
<reference evidence="1 2" key="3">
    <citation type="journal article" date="1996" name="Virology">
        <title>Analysis of 94 kb of the chlorella virus PBCV-1 330-kb genome: map positions 88 to 182.</title>
        <authorList>
            <person name="Lu Z."/>
            <person name="Li Y."/>
            <person name="Que Q."/>
            <person name="Kutish G.F."/>
            <person name="Rock D.L."/>
            <person name="Van Etten J.L."/>
        </authorList>
    </citation>
    <scope>NUCLEOTIDE SEQUENCE [LARGE SCALE GENOMIC DNA]</scope>
</reference>
<reference evidence="1 2" key="2">
    <citation type="journal article" date="1995" name="Virology">
        <title>Analysis of 43 kb of the Chlorella virus PBCV-1 330-kb genome: map positions 45 to 88.</title>
        <authorList>
            <person name="Li Y."/>
            <person name="Lu Z."/>
            <person name="Burbank D.E."/>
            <person name="Kutish G.F."/>
            <person name="Rock D.L."/>
            <person name="Van Etten J.L."/>
        </authorList>
    </citation>
    <scope>NUCLEOTIDE SEQUENCE [LARGE SCALE GENOMIC DNA]</scope>
</reference>
<protein>
    <submittedName>
        <fullName evidence="1">Uncharacterized protein</fullName>
    </submittedName>
</protein>
<dbReference type="EMBL" id="JF411744">
    <property type="protein sequence ID" value="AAC96800.2"/>
    <property type="molecule type" value="Genomic_DNA"/>
</dbReference>
<accession>Q98483</accession>